<proteinExistence type="predicted"/>
<keyword evidence="1" id="KW-0963">Cytoplasm</keyword>
<dbReference type="EMBL" id="CP012850">
    <property type="protein sequence ID" value="ALI36529.1"/>
    <property type="molecule type" value="Genomic_DNA"/>
</dbReference>
<dbReference type="GO" id="GO:0008312">
    <property type="term" value="F:7S RNA binding"/>
    <property type="evidence" value="ECO:0007669"/>
    <property type="project" value="InterPro"/>
</dbReference>
<keyword evidence="3" id="KW-0687">Ribonucleoprotein</keyword>
<sequence length="103" mass="11841">MKDYENVIIWVDYYNKSLSRGKGRRISKSMAVYDPMITELIGAAESLGYQVEKDQINDGARFPKRPHIKSGYIMISKNESLKNKILKDIAEKMVINRTKSKGK</sequence>
<dbReference type="AlphaFoldDB" id="A0A654M228"/>
<organism evidence="4 5">
    <name type="scientific">Candidatus Nitrosocosmicus oleophilus</name>
    <dbReference type="NCBI Taxonomy" id="1353260"/>
    <lineage>
        <taxon>Archaea</taxon>
        <taxon>Nitrososphaerota</taxon>
        <taxon>Nitrososphaeria</taxon>
        <taxon>Nitrososphaerales</taxon>
        <taxon>Nitrososphaeraceae</taxon>
        <taxon>Candidatus Nitrosocosmicus</taxon>
    </lineage>
</organism>
<dbReference type="KEGG" id="taa:NMY3_02333"/>
<keyword evidence="5" id="KW-1185">Reference proteome</keyword>
<accession>A0A654M228</accession>
<dbReference type="InterPro" id="IPR036521">
    <property type="entry name" value="SRP19-like_sf"/>
</dbReference>
<gene>
    <name evidence="4" type="ORF">NMY3_02333</name>
</gene>
<dbReference type="SUPFAM" id="SSF69695">
    <property type="entry name" value="SRP19"/>
    <property type="match status" value="1"/>
</dbReference>
<name>A0A654M228_9ARCH</name>
<dbReference type="GO" id="GO:0006614">
    <property type="term" value="P:SRP-dependent cotranslational protein targeting to membrane"/>
    <property type="evidence" value="ECO:0007669"/>
    <property type="project" value="InterPro"/>
</dbReference>
<evidence type="ECO:0000313" key="4">
    <source>
        <dbReference type="EMBL" id="ALI36529.1"/>
    </source>
</evidence>
<dbReference type="Pfam" id="PF01922">
    <property type="entry name" value="SRP19"/>
    <property type="match status" value="1"/>
</dbReference>
<evidence type="ECO:0000256" key="1">
    <source>
        <dbReference type="ARBA" id="ARBA00022490"/>
    </source>
</evidence>
<keyword evidence="2" id="KW-0733">Signal recognition particle</keyword>
<dbReference type="Gene3D" id="3.30.56.30">
    <property type="entry name" value="Signal recognition particle, SRP19-like subunit"/>
    <property type="match status" value="1"/>
</dbReference>
<evidence type="ECO:0000313" key="5">
    <source>
        <dbReference type="Proteomes" id="UP000058925"/>
    </source>
</evidence>
<evidence type="ECO:0000256" key="2">
    <source>
        <dbReference type="ARBA" id="ARBA00023135"/>
    </source>
</evidence>
<protein>
    <submittedName>
        <fullName evidence="4">Signal recognition particle protein Srp19</fullName>
    </submittedName>
</protein>
<evidence type="ECO:0000256" key="3">
    <source>
        <dbReference type="ARBA" id="ARBA00023274"/>
    </source>
</evidence>
<reference evidence="5" key="1">
    <citation type="submission" date="2015-10" db="EMBL/GenBank/DDBJ databases">
        <title>Niche specialization of a soil ammonia-oxidizing archaeon, Candidatus Nitrosocosmicus oleophilus.</title>
        <authorList>
            <person name="Jung M.-Y."/>
            <person name="Rhee S.-K."/>
        </authorList>
    </citation>
    <scope>NUCLEOTIDE SEQUENCE [LARGE SCALE GENOMIC DNA]</scope>
    <source>
        <strain evidence="5">MY3</strain>
    </source>
</reference>
<dbReference type="GO" id="GO:0048500">
    <property type="term" value="C:signal recognition particle"/>
    <property type="evidence" value="ECO:0007669"/>
    <property type="project" value="InterPro"/>
</dbReference>
<dbReference type="InterPro" id="IPR002778">
    <property type="entry name" value="Signal_recog_particle_SRP19"/>
</dbReference>
<dbReference type="Proteomes" id="UP000058925">
    <property type="component" value="Chromosome"/>
</dbReference>